<dbReference type="SUPFAM" id="SSF52833">
    <property type="entry name" value="Thioredoxin-like"/>
    <property type="match status" value="1"/>
</dbReference>
<dbReference type="InterPro" id="IPR036249">
    <property type="entry name" value="Thioredoxin-like_sf"/>
</dbReference>
<dbReference type="Proteomes" id="UP000294581">
    <property type="component" value="Unassembled WGS sequence"/>
</dbReference>
<dbReference type="Gene3D" id="3.40.30.10">
    <property type="entry name" value="Glutaredoxin"/>
    <property type="match status" value="1"/>
</dbReference>
<evidence type="ECO:0000313" key="1">
    <source>
        <dbReference type="EMBL" id="TDY43969.1"/>
    </source>
</evidence>
<comment type="caution">
    <text evidence="1">The sequence shown here is derived from an EMBL/GenBank/DDBJ whole genome shotgun (WGS) entry which is preliminary data.</text>
</comment>
<reference evidence="1 2" key="1">
    <citation type="submission" date="2019-03" db="EMBL/GenBank/DDBJ databases">
        <title>Genomic Encyclopedia of Type Strains, Phase IV (KMG-IV): sequencing the most valuable type-strain genomes for metagenomic binning, comparative biology and taxonomic classification.</title>
        <authorList>
            <person name="Goeker M."/>
        </authorList>
    </citation>
    <scope>NUCLEOTIDE SEQUENCE [LARGE SCALE GENOMIC DNA]</scope>
    <source>
        <strain evidence="1 2">DSM 17974</strain>
    </source>
</reference>
<proteinExistence type="predicted"/>
<accession>A0A4R8LLY8</accession>
<protein>
    <recommendedName>
        <fullName evidence="3">Thioredoxin domain-containing protein</fullName>
    </recommendedName>
</protein>
<sequence length="179" mass="19169">MNRIWLGGALVVVLGAVVLGFTRFEHATAAPTATGPQSATAQRTSQQISATATGLSELRFTDVSGKKISVNPNEKTVLHFMTSSCSDCLPTEATLAKFQNMPGVQLISVDVEPQADNAGTIAQFAQVAGSHWPYVLETNSSLLQKFHVTELDTVVVLYHNKVIYEGVVPSEAQLKKVLA</sequence>
<dbReference type="EMBL" id="SORF01000010">
    <property type="protein sequence ID" value="TDY43969.1"/>
    <property type="molecule type" value="Genomic_DNA"/>
</dbReference>
<keyword evidence="2" id="KW-1185">Reference proteome</keyword>
<evidence type="ECO:0000313" key="2">
    <source>
        <dbReference type="Proteomes" id="UP000294581"/>
    </source>
</evidence>
<name>A0A4R8LLY8_9BACL</name>
<evidence type="ECO:0008006" key="3">
    <source>
        <dbReference type="Google" id="ProtNLM"/>
    </source>
</evidence>
<gene>
    <name evidence="1" type="ORF">C7445_11013</name>
</gene>
<dbReference type="OrthoDB" id="2375454at2"/>
<organism evidence="1 2">
    <name type="scientific">Alicyclobacillus sacchari</name>
    <dbReference type="NCBI Taxonomy" id="392010"/>
    <lineage>
        <taxon>Bacteria</taxon>
        <taxon>Bacillati</taxon>
        <taxon>Bacillota</taxon>
        <taxon>Bacilli</taxon>
        <taxon>Bacillales</taxon>
        <taxon>Alicyclobacillaceae</taxon>
        <taxon>Alicyclobacillus</taxon>
    </lineage>
</organism>
<dbReference type="AlphaFoldDB" id="A0A4R8LLY8"/>
<dbReference type="RefSeq" id="WP_134160085.1">
    <property type="nucleotide sequence ID" value="NZ_SORF01000010.1"/>
</dbReference>